<dbReference type="InterPro" id="IPR029063">
    <property type="entry name" value="SAM-dependent_MTases_sf"/>
</dbReference>
<evidence type="ECO:0000256" key="1">
    <source>
        <dbReference type="ARBA" id="ARBA00022603"/>
    </source>
</evidence>
<evidence type="ECO:0000256" key="2">
    <source>
        <dbReference type="ARBA" id="ARBA00022679"/>
    </source>
</evidence>
<sequence length="221" mass="24374">MGTHPPSAARRLSAARRQALQQYRARADRYDSELEPFEPLRREAIQRLDLRPGETVLDVGCGTGLSFGPLLDQLGPRGHIVGIEQCPEMMAQARLRFSDLRAQQLRLVQAPVEEAQWPGLAHAALFHFTHDILRSPRALDNVLAHLAPGARVVATGLQWAAPWVWPVNLFVLGAALYSVSSLDGLAQPWSELAPRLEGFEVHPTWMGGIFMATGVWPGRAP</sequence>
<accession>A0A4P6X478</accession>
<keyword evidence="6" id="KW-1185">Reference proteome</keyword>
<gene>
    <name evidence="5" type="ORF">HPF_20120</name>
</gene>
<dbReference type="EMBL" id="CP037867">
    <property type="protein sequence ID" value="QBM30009.1"/>
    <property type="molecule type" value="Genomic_DNA"/>
</dbReference>
<keyword evidence="3" id="KW-0949">S-adenosyl-L-methionine</keyword>
<dbReference type="CDD" id="cd02440">
    <property type="entry name" value="AdoMet_MTases"/>
    <property type="match status" value="1"/>
</dbReference>
<dbReference type="InterPro" id="IPR041698">
    <property type="entry name" value="Methyltransf_25"/>
</dbReference>
<dbReference type="KEGG" id="hpse:HPF_20120"/>
<proteinExistence type="predicted"/>
<dbReference type="SUPFAM" id="SSF53335">
    <property type="entry name" value="S-adenosyl-L-methionine-dependent methyltransferases"/>
    <property type="match status" value="1"/>
</dbReference>
<feature type="domain" description="Methyltransferase" evidence="4">
    <location>
        <begin position="56"/>
        <end position="149"/>
    </location>
</feature>
<keyword evidence="2" id="KW-0808">Transferase</keyword>
<organism evidence="5 6">
    <name type="scientific">Hydrogenophaga pseudoflava</name>
    <name type="common">Pseudomonas carboxydoflava</name>
    <dbReference type="NCBI Taxonomy" id="47421"/>
    <lineage>
        <taxon>Bacteria</taxon>
        <taxon>Pseudomonadati</taxon>
        <taxon>Pseudomonadota</taxon>
        <taxon>Betaproteobacteria</taxon>
        <taxon>Burkholderiales</taxon>
        <taxon>Comamonadaceae</taxon>
        <taxon>Hydrogenophaga</taxon>
    </lineage>
</organism>
<dbReference type="PANTHER" id="PTHR43464">
    <property type="entry name" value="METHYLTRANSFERASE"/>
    <property type="match status" value="1"/>
</dbReference>
<dbReference type="GO" id="GO:0032259">
    <property type="term" value="P:methylation"/>
    <property type="evidence" value="ECO:0007669"/>
    <property type="project" value="UniProtKB-KW"/>
</dbReference>
<dbReference type="PANTHER" id="PTHR43464:SF19">
    <property type="entry name" value="UBIQUINONE BIOSYNTHESIS O-METHYLTRANSFERASE, MITOCHONDRIAL"/>
    <property type="match status" value="1"/>
</dbReference>
<keyword evidence="1" id="KW-0489">Methyltransferase</keyword>
<evidence type="ECO:0000313" key="6">
    <source>
        <dbReference type="Proteomes" id="UP000293912"/>
    </source>
</evidence>
<dbReference type="RefSeq" id="WP_243721627.1">
    <property type="nucleotide sequence ID" value="NZ_CP037867.1"/>
</dbReference>
<protein>
    <recommendedName>
        <fullName evidence="4">Methyltransferase domain-containing protein</fullName>
    </recommendedName>
</protein>
<evidence type="ECO:0000313" key="5">
    <source>
        <dbReference type="EMBL" id="QBM30009.1"/>
    </source>
</evidence>
<dbReference type="GO" id="GO:0008168">
    <property type="term" value="F:methyltransferase activity"/>
    <property type="evidence" value="ECO:0007669"/>
    <property type="project" value="UniProtKB-KW"/>
</dbReference>
<name>A0A4P6X478_HYDPS</name>
<reference evidence="5 6" key="1">
    <citation type="submission" date="2019-03" db="EMBL/GenBank/DDBJ databases">
        <authorList>
            <person name="Sebastian G."/>
            <person name="Baumann P."/>
            <person name="Ruckert C."/>
            <person name="Kalinowski J."/>
            <person name="Nebel B."/>
            <person name="Takors R."/>
            <person name="Blombach B."/>
        </authorList>
    </citation>
    <scope>NUCLEOTIDE SEQUENCE [LARGE SCALE GENOMIC DNA]</scope>
    <source>
        <strain evidence="5 6">DSM 1084</strain>
    </source>
</reference>
<dbReference type="AlphaFoldDB" id="A0A4P6X478"/>
<dbReference type="Pfam" id="PF13649">
    <property type="entry name" value="Methyltransf_25"/>
    <property type="match status" value="1"/>
</dbReference>
<evidence type="ECO:0000256" key="3">
    <source>
        <dbReference type="ARBA" id="ARBA00022691"/>
    </source>
</evidence>
<dbReference type="Gene3D" id="3.40.50.150">
    <property type="entry name" value="Vaccinia Virus protein VP39"/>
    <property type="match status" value="1"/>
</dbReference>
<evidence type="ECO:0000259" key="4">
    <source>
        <dbReference type="Pfam" id="PF13649"/>
    </source>
</evidence>
<dbReference type="Proteomes" id="UP000293912">
    <property type="component" value="Chromosome"/>
</dbReference>